<keyword evidence="1" id="KW-0560">Oxidoreductase</keyword>
<evidence type="ECO:0000313" key="3">
    <source>
        <dbReference type="EMBL" id="MCD5313982.1"/>
    </source>
</evidence>
<dbReference type="InterPro" id="IPR002346">
    <property type="entry name" value="Mopterin_DH_FAD-bd"/>
</dbReference>
<dbReference type="InterPro" id="IPR005107">
    <property type="entry name" value="CO_DH_flav_C"/>
</dbReference>
<dbReference type="SMART" id="SM01092">
    <property type="entry name" value="CO_deh_flav_C"/>
    <property type="match status" value="1"/>
</dbReference>
<organism evidence="3 4">
    <name type="scientific">Kineosporia babensis</name>
    <dbReference type="NCBI Taxonomy" id="499548"/>
    <lineage>
        <taxon>Bacteria</taxon>
        <taxon>Bacillati</taxon>
        <taxon>Actinomycetota</taxon>
        <taxon>Actinomycetes</taxon>
        <taxon>Kineosporiales</taxon>
        <taxon>Kineosporiaceae</taxon>
        <taxon>Kineosporia</taxon>
    </lineage>
</organism>
<reference evidence="3" key="1">
    <citation type="submission" date="2021-11" db="EMBL/GenBank/DDBJ databases">
        <title>Streptomyces corallinus and Kineosporia corallina sp. nov., two new coral-derived marine actinobacteria.</title>
        <authorList>
            <person name="Buangrab K."/>
            <person name="Sutthacheep M."/>
            <person name="Yeemin T."/>
            <person name="Harunari E."/>
            <person name="Igarashi Y."/>
            <person name="Sripreechasak P."/>
            <person name="Kanchanasin P."/>
            <person name="Tanasupawat S."/>
            <person name="Phongsopitanun W."/>
        </authorList>
    </citation>
    <scope>NUCLEOTIDE SEQUENCE</scope>
    <source>
        <strain evidence="3">JCM 31032</strain>
    </source>
</reference>
<dbReference type="InterPro" id="IPR036318">
    <property type="entry name" value="FAD-bd_PCMH-like_sf"/>
</dbReference>
<dbReference type="Pfam" id="PF03450">
    <property type="entry name" value="CO_deh_flav_C"/>
    <property type="match status" value="1"/>
</dbReference>
<comment type="caution">
    <text evidence="3">The sequence shown here is derived from an EMBL/GenBank/DDBJ whole genome shotgun (WGS) entry which is preliminary data.</text>
</comment>
<name>A0A9X1NF61_9ACTN</name>
<dbReference type="Pfam" id="PF00941">
    <property type="entry name" value="FAD_binding_5"/>
    <property type="match status" value="1"/>
</dbReference>
<evidence type="ECO:0000259" key="2">
    <source>
        <dbReference type="PROSITE" id="PS51387"/>
    </source>
</evidence>
<dbReference type="InterPro" id="IPR016167">
    <property type="entry name" value="FAD-bd_PCMH_sub1"/>
</dbReference>
<dbReference type="PROSITE" id="PS51387">
    <property type="entry name" value="FAD_PCMH"/>
    <property type="match status" value="1"/>
</dbReference>
<dbReference type="Gene3D" id="3.30.390.50">
    <property type="entry name" value="CO dehydrogenase flavoprotein, C-terminal domain"/>
    <property type="match status" value="1"/>
</dbReference>
<dbReference type="AlphaFoldDB" id="A0A9X1NF61"/>
<accession>A0A9X1NF61</accession>
<keyword evidence="4" id="KW-1185">Reference proteome</keyword>
<dbReference type="SUPFAM" id="SSF56176">
    <property type="entry name" value="FAD-binding/transporter-associated domain-like"/>
    <property type="match status" value="1"/>
</dbReference>
<dbReference type="GO" id="GO:0016491">
    <property type="term" value="F:oxidoreductase activity"/>
    <property type="evidence" value="ECO:0007669"/>
    <property type="project" value="UniProtKB-KW"/>
</dbReference>
<dbReference type="InterPro" id="IPR036683">
    <property type="entry name" value="CO_DH_flav_C_dom_sf"/>
</dbReference>
<feature type="domain" description="FAD-binding PCMH-type" evidence="2">
    <location>
        <begin position="1"/>
        <end position="221"/>
    </location>
</feature>
<dbReference type="InterPro" id="IPR016166">
    <property type="entry name" value="FAD-bd_PCMH"/>
</dbReference>
<dbReference type="GO" id="GO:0071949">
    <property type="term" value="F:FAD binding"/>
    <property type="evidence" value="ECO:0007669"/>
    <property type="project" value="InterPro"/>
</dbReference>
<dbReference type="PANTHER" id="PTHR42659:SF1">
    <property type="entry name" value="OXIDOREDUCTASE"/>
    <property type="match status" value="1"/>
</dbReference>
<sequence>MYPFEYRRASTLEQALRMSADLAPAAFLAGGTTLYDLMKLGVERPVTVIDVNRIPELSHLRLSRSALVIGSGVRMSDLADAREVRESFPIIREALLAGATAQIRNMASIGGNLLQRTRCTYFRGTHPCNKRVPGSGCSAREGIDEGQAVLGGSEHCTAVYPGDLATALLALDAAVDVLGPDGARSLALADLHRAPGDRPEQDHTLRPGELITAVRVPATRMRQAYTKLRPRESYSFAWASAAVTLSLHPDTATIEQSRVVLGGLATRPWRVRAVEDWLHGRPLVEAVALEAGRLALRDAEAGRHKAFRIDLGTRAVADALLRAGEQHE</sequence>
<evidence type="ECO:0000256" key="1">
    <source>
        <dbReference type="ARBA" id="ARBA00023002"/>
    </source>
</evidence>
<dbReference type="EMBL" id="JAJOMB010000014">
    <property type="protein sequence ID" value="MCD5313982.1"/>
    <property type="molecule type" value="Genomic_DNA"/>
</dbReference>
<dbReference type="InterPro" id="IPR051312">
    <property type="entry name" value="Diverse_Substr_Oxidored"/>
</dbReference>
<dbReference type="Proteomes" id="UP001138997">
    <property type="component" value="Unassembled WGS sequence"/>
</dbReference>
<dbReference type="InterPro" id="IPR016169">
    <property type="entry name" value="FAD-bd_PCMH_sub2"/>
</dbReference>
<gene>
    <name evidence="3" type="ORF">LR394_24035</name>
</gene>
<dbReference type="PANTHER" id="PTHR42659">
    <property type="entry name" value="XANTHINE DEHYDROGENASE SUBUNIT C-RELATED"/>
    <property type="match status" value="1"/>
</dbReference>
<protein>
    <submittedName>
        <fullName evidence="3">FAD binding domain-containing protein</fullName>
    </submittedName>
</protein>
<dbReference type="Gene3D" id="3.30.43.10">
    <property type="entry name" value="Uridine Diphospho-n-acetylenolpyruvylglucosamine Reductase, domain 2"/>
    <property type="match status" value="1"/>
</dbReference>
<dbReference type="SUPFAM" id="SSF55447">
    <property type="entry name" value="CO dehydrogenase flavoprotein C-terminal domain-like"/>
    <property type="match status" value="1"/>
</dbReference>
<evidence type="ECO:0000313" key="4">
    <source>
        <dbReference type="Proteomes" id="UP001138997"/>
    </source>
</evidence>
<proteinExistence type="predicted"/>
<dbReference type="RefSeq" id="WP_231446121.1">
    <property type="nucleotide sequence ID" value="NZ_JAJOMB010000014.1"/>
</dbReference>
<dbReference type="Gene3D" id="3.30.465.10">
    <property type="match status" value="2"/>
</dbReference>